<feature type="region of interest" description="Disordered" evidence="4">
    <location>
        <begin position="382"/>
        <end position="402"/>
    </location>
</feature>
<dbReference type="Gene3D" id="1.10.30.10">
    <property type="entry name" value="High mobility group box domain"/>
    <property type="match status" value="1"/>
</dbReference>
<feature type="region of interest" description="Disordered" evidence="4">
    <location>
        <begin position="76"/>
        <end position="106"/>
    </location>
</feature>
<keyword evidence="2 3" id="KW-0539">Nucleus</keyword>
<keyword evidence="7" id="KW-1185">Reference proteome</keyword>
<feature type="domain" description="HMG box" evidence="5">
    <location>
        <begin position="104"/>
        <end position="193"/>
    </location>
</feature>
<dbReference type="SUPFAM" id="SSF47095">
    <property type="entry name" value="HMG-box"/>
    <property type="match status" value="1"/>
</dbReference>
<comment type="caution">
    <text evidence="6">The sequence shown here is derived from an EMBL/GenBank/DDBJ whole genome shotgun (WGS) entry which is preliminary data.</text>
</comment>
<feature type="compositionally biased region" description="Basic and acidic residues" evidence="4">
    <location>
        <begin position="293"/>
        <end position="311"/>
    </location>
</feature>
<feature type="compositionally biased region" description="Low complexity" evidence="4">
    <location>
        <begin position="208"/>
        <end position="225"/>
    </location>
</feature>
<feature type="compositionally biased region" description="Basic and acidic residues" evidence="4">
    <location>
        <begin position="226"/>
        <end position="238"/>
    </location>
</feature>
<sequence length="496" mass="52981">MNAIGQRAARFIHSSLRVPEASSDLTWAPSYPSSQETDCIASFAFASNLTPSEFVATEDSSPAFISYSPTAATRKRRRISVSTKDVVGADSPPESPRSADAPRIPRPPNAFILFRASFIRGISVSDGASPAAMPSSSHSDTSLSTAPSAALPTDLSAIAGAAWAALGADQKSQWYDKAKEERERHRERFPGYTYTPRNRTREKGRRTSSMSAASSSSSDGASGSSTKEKRIKRDIPPTDHERCAHIAALILSGLAGPALDSALEQYDRDRKAEAEKSGKGVVLRWATEEAEKRSMKCKTKPEAPVTKERKTATPKRRRVMSESALTCIDYDSSCSSSIVSPQSAGGLFDMSTALFDFDFDSSTLADPVSPTLSYASAVSRSPASSCTSASSSSSSPAPGTPSMAYSSLADATGYDGLQATFQYREGEQMMCLSGGQFDLEAAFESWNQSCFSGFSSESMDPYGHSLAPPFEPNLGLSLTGFDTEPVSTEYPAGIVW</sequence>
<evidence type="ECO:0000256" key="2">
    <source>
        <dbReference type="ARBA" id="ARBA00023242"/>
    </source>
</evidence>
<feature type="compositionally biased region" description="Basic and acidic residues" evidence="4">
    <location>
        <begin position="177"/>
        <end position="189"/>
    </location>
</feature>
<dbReference type="GO" id="GO:0005634">
    <property type="term" value="C:nucleus"/>
    <property type="evidence" value="ECO:0007669"/>
    <property type="project" value="UniProtKB-UniRule"/>
</dbReference>
<gene>
    <name evidence="6" type="ORF">MYCIT1_LOCUS27595</name>
</gene>
<dbReference type="PANTHER" id="PTHR45789">
    <property type="entry name" value="FI18025P1"/>
    <property type="match status" value="1"/>
</dbReference>
<organism evidence="6 7">
    <name type="scientific">Mycena citricolor</name>
    <dbReference type="NCBI Taxonomy" id="2018698"/>
    <lineage>
        <taxon>Eukaryota</taxon>
        <taxon>Fungi</taxon>
        <taxon>Dikarya</taxon>
        <taxon>Basidiomycota</taxon>
        <taxon>Agaricomycotina</taxon>
        <taxon>Agaricomycetes</taxon>
        <taxon>Agaricomycetidae</taxon>
        <taxon>Agaricales</taxon>
        <taxon>Marasmiineae</taxon>
        <taxon>Mycenaceae</taxon>
        <taxon>Mycena</taxon>
    </lineage>
</organism>
<evidence type="ECO:0000313" key="7">
    <source>
        <dbReference type="Proteomes" id="UP001295794"/>
    </source>
</evidence>
<evidence type="ECO:0000259" key="5">
    <source>
        <dbReference type="PROSITE" id="PS50118"/>
    </source>
</evidence>
<dbReference type="GO" id="GO:0000981">
    <property type="term" value="F:DNA-binding transcription factor activity, RNA polymerase II-specific"/>
    <property type="evidence" value="ECO:0007669"/>
    <property type="project" value="TreeGrafter"/>
</dbReference>
<protein>
    <recommendedName>
        <fullName evidence="5">HMG box domain-containing protein</fullName>
    </recommendedName>
</protein>
<dbReference type="InterPro" id="IPR009071">
    <property type="entry name" value="HMG_box_dom"/>
</dbReference>
<feature type="region of interest" description="Disordered" evidence="4">
    <location>
        <begin position="127"/>
        <end position="147"/>
    </location>
</feature>
<dbReference type="Pfam" id="PF00505">
    <property type="entry name" value="HMG_box"/>
    <property type="match status" value="1"/>
</dbReference>
<dbReference type="Proteomes" id="UP001295794">
    <property type="component" value="Unassembled WGS sequence"/>
</dbReference>
<dbReference type="InterPro" id="IPR036910">
    <property type="entry name" value="HMG_box_dom_sf"/>
</dbReference>
<evidence type="ECO:0000256" key="1">
    <source>
        <dbReference type="ARBA" id="ARBA00023125"/>
    </source>
</evidence>
<evidence type="ECO:0000256" key="3">
    <source>
        <dbReference type="PROSITE-ProRule" id="PRU00267"/>
    </source>
</evidence>
<keyword evidence="1 3" id="KW-0238">DNA-binding</keyword>
<feature type="DNA-binding region" description="HMG box" evidence="3">
    <location>
        <begin position="104"/>
        <end position="193"/>
    </location>
</feature>
<evidence type="ECO:0000313" key="6">
    <source>
        <dbReference type="EMBL" id="CAK5278310.1"/>
    </source>
</evidence>
<dbReference type="PANTHER" id="PTHR45789:SF2">
    <property type="entry name" value="FI18025P1"/>
    <property type="match status" value="1"/>
</dbReference>
<dbReference type="SMART" id="SM00398">
    <property type="entry name" value="HMG"/>
    <property type="match status" value="1"/>
</dbReference>
<dbReference type="InterPro" id="IPR051356">
    <property type="entry name" value="SOX/SOX-like_TF"/>
</dbReference>
<feature type="region of interest" description="Disordered" evidence="4">
    <location>
        <begin position="177"/>
        <end position="238"/>
    </location>
</feature>
<dbReference type="AlphaFoldDB" id="A0AAD2HMV1"/>
<feature type="region of interest" description="Disordered" evidence="4">
    <location>
        <begin position="293"/>
        <end position="318"/>
    </location>
</feature>
<dbReference type="GO" id="GO:0000978">
    <property type="term" value="F:RNA polymerase II cis-regulatory region sequence-specific DNA binding"/>
    <property type="evidence" value="ECO:0007669"/>
    <property type="project" value="TreeGrafter"/>
</dbReference>
<evidence type="ECO:0000256" key="4">
    <source>
        <dbReference type="SAM" id="MobiDB-lite"/>
    </source>
</evidence>
<name>A0AAD2HMV1_9AGAR</name>
<reference evidence="6" key="1">
    <citation type="submission" date="2023-11" db="EMBL/GenBank/DDBJ databases">
        <authorList>
            <person name="De Vega J J."/>
            <person name="De Vega J J."/>
        </authorList>
    </citation>
    <scope>NUCLEOTIDE SEQUENCE</scope>
</reference>
<dbReference type="PROSITE" id="PS50118">
    <property type="entry name" value="HMG_BOX_2"/>
    <property type="match status" value="1"/>
</dbReference>
<proteinExistence type="predicted"/>
<dbReference type="EMBL" id="CAVNYO010000421">
    <property type="protein sequence ID" value="CAK5278310.1"/>
    <property type="molecule type" value="Genomic_DNA"/>
</dbReference>
<accession>A0AAD2HMV1</accession>